<evidence type="ECO:0000259" key="3">
    <source>
        <dbReference type="PROSITE" id="PS50110"/>
    </source>
</evidence>
<dbReference type="STRING" id="57664.SAMN05661003_10295"/>
<sequence>MNAHKVLIVDDSSLARLMLRQIFGQHFPAWQIIEARNGAEALEQVRQEHPQLALLDYNMPDTNGLDLALELLQLEPDLPIHLVTANIQDVTRQRAEAAGIGFVCKPICRDSLAPLLAGISP</sequence>
<dbReference type="SMART" id="SM00448">
    <property type="entry name" value="REC"/>
    <property type="match status" value="1"/>
</dbReference>
<dbReference type="EMBL" id="FNAQ01000002">
    <property type="protein sequence ID" value="SDD91332.1"/>
    <property type="molecule type" value="Genomic_DNA"/>
</dbReference>
<dbReference type="PANTHER" id="PTHR44591">
    <property type="entry name" value="STRESS RESPONSE REGULATOR PROTEIN 1"/>
    <property type="match status" value="1"/>
</dbReference>
<dbReference type="OrthoDB" id="9780312at2"/>
<protein>
    <submittedName>
        <fullName evidence="4">Response regulator receiver domain-containing protein</fullName>
    </submittedName>
</protein>
<dbReference type="PROSITE" id="PS50110">
    <property type="entry name" value="RESPONSE_REGULATORY"/>
    <property type="match status" value="1"/>
</dbReference>
<evidence type="ECO:0000313" key="4">
    <source>
        <dbReference type="EMBL" id="SDD91332.1"/>
    </source>
</evidence>
<evidence type="ECO:0000256" key="1">
    <source>
        <dbReference type="ARBA" id="ARBA00022553"/>
    </source>
</evidence>
<name>A0A1G6YLZ1_9BACT</name>
<feature type="modified residue" description="4-aspartylphosphate" evidence="2">
    <location>
        <position position="56"/>
    </location>
</feature>
<dbReference type="InterPro" id="IPR050595">
    <property type="entry name" value="Bact_response_regulator"/>
</dbReference>
<keyword evidence="5" id="KW-1185">Reference proteome</keyword>
<dbReference type="CDD" id="cd17546">
    <property type="entry name" value="REC_hyHK_CKI1_RcsC-like"/>
    <property type="match status" value="1"/>
</dbReference>
<dbReference type="GO" id="GO:0000160">
    <property type="term" value="P:phosphorelay signal transduction system"/>
    <property type="evidence" value="ECO:0007669"/>
    <property type="project" value="InterPro"/>
</dbReference>
<dbReference type="SUPFAM" id="SSF52172">
    <property type="entry name" value="CheY-like"/>
    <property type="match status" value="1"/>
</dbReference>
<dbReference type="PANTHER" id="PTHR44591:SF3">
    <property type="entry name" value="RESPONSE REGULATORY DOMAIN-CONTAINING PROTEIN"/>
    <property type="match status" value="1"/>
</dbReference>
<feature type="domain" description="Response regulatory" evidence="3">
    <location>
        <begin position="5"/>
        <end position="120"/>
    </location>
</feature>
<gene>
    <name evidence="4" type="ORF">SAMN05661003_10295</name>
</gene>
<proteinExistence type="predicted"/>
<keyword evidence="1 2" id="KW-0597">Phosphoprotein</keyword>
<dbReference type="AlphaFoldDB" id="A0A1G6YLZ1"/>
<dbReference type="RefSeq" id="WP_092076043.1">
    <property type="nucleotide sequence ID" value="NZ_FNAQ01000002.1"/>
</dbReference>
<organism evidence="4 5">
    <name type="scientific">Desulfuromonas thiophila</name>
    <dbReference type="NCBI Taxonomy" id="57664"/>
    <lineage>
        <taxon>Bacteria</taxon>
        <taxon>Pseudomonadati</taxon>
        <taxon>Thermodesulfobacteriota</taxon>
        <taxon>Desulfuromonadia</taxon>
        <taxon>Desulfuromonadales</taxon>
        <taxon>Desulfuromonadaceae</taxon>
        <taxon>Desulfuromonas</taxon>
    </lineage>
</organism>
<dbReference type="Pfam" id="PF00072">
    <property type="entry name" value="Response_reg"/>
    <property type="match status" value="1"/>
</dbReference>
<dbReference type="InterPro" id="IPR011006">
    <property type="entry name" value="CheY-like_superfamily"/>
</dbReference>
<evidence type="ECO:0000256" key="2">
    <source>
        <dbReference type="PROSITE-ProRule" id="PRU00169"/>
    </source>
</evidence>
<dbReference type="InterPro" id="IPR001789">
    <property type="entry name" value="Sig_transdc_resp-reg_receiver"/>
</dbReference>
<evidence type="ECO:0000313" key="5">
    <source>
        <dbReference type="Proteomes" id="UP000243205"/>
    </source>
</evidence>
<dbReference type="Proteomes" id="UP000243205">
    <property type="component" value="Unassembled WGS sequence"/>
</dbReference>
<dbReference type="Gene3D" id="3.40.50.2300">
    <property type="match status" value="1"/>
</dbReference>
<reference evidence="5" key="1">
    <citation type="submission" date="2016-10" db="EMBL/GenBank/DDBJ databases">
        <authorList>
            <person name="Varghese N."/>
            <person name="Submissions S."/>
        </authorList>
    </citation>
    <scope>NUCLEOTIDE SEQUENCE [LARGE SCALE GENOMIC DNA]</scope>
    <source>
        <strain evidence="5">DSM 8987</strain>
    </source>
</reference>
<accession>A0A1G6YLZ1</accession>